<evidence type="ECO:0000313" key="3">
    <source>
        <dbReference type="EMBL" id="KAK8371759.1"/>
    </source>
</evidence>
<evidence type="ECO:0000259" key="2">
    <source>
        <dbReference type="PROSITE" id="PS51029"/>
    </source>
</evidence>
<proteinExistence type="predicted"/>
<dbReference type="InterPro" id="IPR039353">
    <property type="entry name" value="TF_Adf1"/>
</dbReference>
<accession>A0AAW0S9S8</accession>
<comment type="caution">
    <text evidence="3">The sequence shown here is derived from an EMBL/GenBank/DDBJ whole genome shotgun (WGS) entry which is preliminary data.</text>
</comment>
<protein>
    <recommendedName>
        <fullName evidence="2">MADF domain-containing protein</fullName>
    </recommendedName>
</protein>
<dbReference type="InterPro" id="IPR006578">
    <property type="entry name" value="MADF-dom"/>
</dbReference>
<keyword evidence="4" id="KW-1185">Reference proteome</keyword>
<feature type="region of interest" description="Disordered" evidence="1">
    <location>
        <begin position="145"/>
        <end position="294"/>
    </location>
</feature>
<reference evidence="3 4" key="1">
    <citation type="submission" date="2023-03" db="EMBL/GenBank/DDBJ databases">
        <title>High-quality genome of Scylla paramamosain provides insights in environmental adaptation.</title>
        <authorList>
            <person name="Zhang L."/>
        </authorList>
    </citation>
    <scope>NUCLEOTIDE SEQUENCE [LARGE SCALE GENOMIC DNA]</scope>
    <source>
        <strain evidence="3">LZ_2023a</strain>
        <tissue evidence="3">Muscle</tissue>
    </source>
</reference>
<feature type="domain" description="MADF" evidence="2">
    <location>
        <begin position="55"/>
        <end position="146"/>
    </location>
</feature>
<dbReference type="PROSITE" id="PS51029">
    <property type="entry name" value="MADF"/>
    <property type="match status" value="1"/>
</dbReference>
<dbReference type="Pfam" id="PF10545">
    <property type="entry name" value="MADF_DNA_bdg"/>
    <property type="match status" value="1"/>
</dbReference>
<organism evidence="3 4">
    <name type="scientific">Scylla paramamosain</name>
    <name type="common">Mud crab</name>
    <dbReference type="NCBI Taxonomy" id="85552"/>
    <lineage>
        <taxon>Eukaryota</taxon>
        <taxon>Metazoa</taxon>
        <taxon>Ecdysozoa</taxon>
        <taxon>Arthropoda</taxon>
        <taxon>Crustacea</taxon>
        <taxon>Multicrustacea</taxon>
        <taxon>Malacostraca</taxon>
        <taxon>Eumalacostraca</taxon>
        <taxon>Eucarida</taxon>
        <taxon>Decapoda</taxon>
        <taxon>Pleocyemata</taxon>
        <taxon>Brachyura</taxon>
        <taxon>Eubrachyura</taxon>
        <taxon>Portunoidea</taxon>
        <taxon>Portunidae</taxon>
        <taxon>Portuninae</taxon>
        <taxon>Scylla</taxon>
    </lineage>
</organism>
<feature type="compositionally biased region" description="Polar residues" evidence="1">
    <location>
        <begin position="183"/>
        <end position="195"/>
    </location>
</feature>
<dbReference type="SMART" id="SM00595">
    <property type="entry name" value="MADF"/>
    <property type="match status" value="1"/>
</dbReference>
<evidence type="ECO:0000256" key="1">
    <source>
        <dbReference type="SAM" id="MobiDB-lite"/>
    </source>
</evidence>
<dbReference type="PANTHER" id="PTHR12243">
    <property type="entry name" value="MADF DOMAIN TRANSCRIPTION FACTOR"/>
    <property type="match status" value="1"/>
</dbReference>
<dbReference type="AlphaFoldDB" id="A0AAW0S9S8"/>
<feature type="compositionally biased region" description="Acidic residues" evidence="1">
    <location>
        <begin position="225"/>
        <end position="261"/>
    </location>
</feature>
<gene>
    <name evidence="3" type="ORF">O3P69_013541</name>
</gene>
<dbReference type="EMBL" id="JARAKH010006409">
    <property type="protein sequence ID" value="KAK8371759.1"/>
    <property type="molecule type" value="Genomic_DNA"/>
</dbReference>
<sequence>MFCHVGMDRVLPNHRTNIPQIGRWVTVVVGEPLDFRAEVEEMRRRSEDPAGAHRHVTDCIQEELGHLRECAEELHAKLMAERGEMWRPAVHGIKEETECKDKWRHLRSNFMRERRKISAKTSGSGNTETRKWVYYDAMQFLIPHVTPRPTSSNVPTPPDEDTCHEAEDAPQDSSPSVVIETPDNVSPQEAASNTETCEDRSTAKPILPMSKKTSVTKKRSRDTADEIDEEVVVVVVVEEEEEEEEEEEVKEEEEVVGEVEEEKEKEKEEEVVEEELEHHKASDTAGQGEQGKLG</sequence>
<name>A0AAW0S9S8_SCYPA</name>
<dbReference type="Proteomes" id="UP001487740">
    <property type="component" value="Unassembled WGS sequence"/>
</dbReference>
<dbReference type="PANTHER" id="PTHR12243:SF67">
    <property type="entry name" value="COREPRESSOR OF PANGOLIN, ISOFORM A-RELATED"/>
    <property type="match status" value="1"/>
</dbReference>
<evidence type="ECO:0000313" key="4">
    <source>
        <dbReference type="Proteomes" id="UP001487740"/>
    </source>
</evidence>